<keyword evidence="5" id="KW-1185">Reference proteome</keyword>
<dbReference type="SUPFAM" id="SSF49879">
    <property type="entry name" value="SMAD/FHA domain"/>
    <property type="match status" value="1"/>
</dbReference>
<dbReference type="EMBL" id="JAUCML010000005">
    <property type="protein sequence ID" value="MDM7885376.1"/>
    <property type="molecule type" value="Genomic_DNA"/>
</dbReference>
<feature type="compositionally biased region" description="Low complexity" evidence="2">
    <location>
        <begin position="63"/>
        <end position="72"/>
    </location>
</feature>
<feature type="compositionally biased region" description="Basic and acidic residues" evidence="2">
    <location>
        <begin position="81"/>
        <end position="90"/>
    </location>
</feature>
<name>A0ABT7T729_9MICO</name>
<dbReference type="Gene3D" id="2.60.200.20">
    <property type="match status" value="1"/>
</dbReference>
<feature type="compositionally biased region" description="Basic and acidic residues" evidence="2">
    <location>
        <begin position="105"/>
        <end position="114"/>
    </location>
</feature>
<reference evidence="4 5" key="1">
    <citation type="submission" date="2023-06" db="EMBL/GenBank/DDBJ databases">
        <authorList>
            <person name="Feng G."/>
            <person name="Li J."/>
            <person name="Zhu H."/>
        </authorList>
    </citation>
    <scope>NUCLEOTIDE SEQUENCE [LARGE SCALE GENOMIC DNA]</scope>
    <source>
        <strain evidence="4 5">RHCKG23</strain>
    </source>
</reference>
<feature type="compositionally biased region" description="Basic and acidic residues" evidence="2">
    <location>
        <begin position="39"/>
        <end position="55"/>
    </location>
</feature>
<feature type="compositionally biased region" description="Basic and acidic residues" evidence="2">
    <location>
        <begin position="13"/>
        <end position="27"/>
    </location>
</feature>
<evidence type="ECO:0000259" key="3">
    <source>
        <dbReference type="PROSITE" id="PS50006"/>
    </source>
</evidence>
<dbReference type="RefSeq" id="WP_289458862.1">
    <property type="nucleotide sequence ID" value="NZ_JAUCML010000005.1"/>
</dbReference>
<comment type="caution">
    <text evidence="4">The sequence shown here is derived from an EMBL/GenBank/DDBJ whole genome shotgun (WGS) entry which is preliminary data.</text>
</comment>
<dbReference type="InterPro" id="IPR000253">
    <property type="entry name" value="FHA_dom"/>
</dbReference>
<feature type="region of interest" description="Disordered" evidence="2">
    <location>
        <begin position="1"/>
        <end position="132"/>
    </location>
</feature>
<dbReference type="PROSITE" id="PS50006">
    <property type="entry name" value="FHA_DOMAIN"/>
    <property type="match status" value="1"/>
</dbReference>
<evidence type="ECO:0000256" key="1">
    <source>
        <dbReference type="ARBA" id="ARBA00022553"/>
    </source>
</evidence>
<accession>A0ABT7T729</accession>
<evidence type="ECO:0000256" key="2">
    <source>
        <dbReference type="SAM" id="MobiDB-lite"/>
    </source>
</evidence>
<organism evidence="4 5">
    <name type="scientific">Curtobacterium citri</name>
    <dbReference type="NCBI Taxonomy" id="3055139"/>
    <lineage>
        <taxon>Bacteria</taxon>
        <taxon>Bacillati</taxon>
        <taxon>Actinomycetota</taxon>
        <taxon>Actinomycetes</taxon>
        <taxon>Micrococcales</taxon>
        <taxon>Microbacteriaceae</taxon>
        <taxon>Curtobacterium</taxon>
    </lineage>
</organism>
<dbReference type="InterPro" id="IPR008984">
    <property type="entry name" value="SMAD_FHA_dom_sf"/>
</dbReference>
<dbReference type="Proteomes" id="UP001237823">
    <property type="component" value="Unassembled WGS sequence"/>
</dbReference>
<evidence type="ECO:0000313" key="5">
    <source>
        <dbReference type="Proteomes" id="UP001237823"/>
    </source>
</evidence>
<sequence length="261" mass="26905">MVGEPARGDDDDTVLRAHAPQEGDDRAAAAVADTVLRPRRTDVEAGAVDEARAVDDDPLGDTVIRPAVGVRPPAVPSPDDTVVRPRRDGHASAPRSGDRVPGPEARLEPVHSPDADPSVGVPTRLPSGPVAPPRVPSIRVGVRVVRLDRPVVVGRRPAAPRVVHGAGPELVTVPSPTTQVSSSHLLVHAAGEAAVVDDLRSTNGTVVRPPGSAPFRMASGASIVVLTGTLVEIGDGNVIEVLSPHLRVGPDDGLPPFPSVP</sequence>
<proteinExistence type="predicted"/>
<protein>
    <recommendedName>
        <fullName evidence="3">FHA domain-containing protein</fullName>
    </recommendedName>
</protein>
<evidence type="ECO:0000313" key="4">
    <source>
        <dbReference type="EMBL" id="MDM7885376.1"/>
    </source>
</evidence>
<gene>
    <name evidence="4" type="ORF">QUG92_09685</name>
</gene>
<feature type="domain" description="FHA" evidence="3">
    <location>
        <begin position="151"/>
        <end position="207"/>
    </location>
</feature>
<keyword evidence="1" id="KW-0597">Phosphoprotein</keyword>